<keyword evidence="1" id="KW-0472">Membrane</keyword>
<organism evidence="3 4">
    <name type="scientific">Krasilnikovia cinnamomea</name>
    <dbReference type="NCBI Taxonomy" id="349313"/>
    <lineage>
        <taxon>Bacteria</taxon>
        <taxon>Bacillati</taxon>
        <taxon>Actinomycetota</taxon>
        <taxon>Actinomycetes</taxon>
        <taxon>Micromonosporales</taxon>
        <taxon>Micromonosporaceae</taxon>
        <taxon>Krasilnikovia</taxon>
    </lineage>
</organism>
<keyword evidence="4" id="KW-1185">Reference proteome</keyword>
<feature type="transmembrane region" description="Helical" evidence="1">
    <location>
        <begin position="176"/>
        <end position="193"/>
    </location>
</feature>
<feature type="transmembrane region" description="Helical" evidence="1">
    <location>
        <begin position="56"/>
        <end position="75"/>
    </location>
</feature>
<dbReference type="InterPro" id="IPR050879">
    <property type="entry name" value="Acyltransferase_3"/>
</dbReference>
<dbReference type="AlphaFoldDB" id="A0A4V2G713"/>
<accession>A0A4V2G713</accession>
<feature type="domain" description="Acyltransferase 3" evidence="2">
    <location>
        <begin position="23"/>
        <end position="217"/>
    </location>
</feature>
<feature type="transmembrane region" description="Helical" evidence="1">
    <location>
        <begin position="310"/>
        <end position="330"/>
    </location>
</feature>
<reference evidence="3 4" key="1">
    <citation type="submission" date="2019-02" db="EMBL/GenBank/DDBJ databases">
        <title>Sequencing the genomes of 1000 actinobacteria strains.</title>
        <authorList>
            <person name="Klenk H.-P."/>
        </authorList>
    </citation>
    <scope>NUCLEOTIDE SEQUENCE [LARGE SCALE GENOMIC DNA]</scope>
    <source>
        <strain evidence="3 4">DSM 45162</strain>
    </source>
</reference>
<evidence type="ECO:0000256" key="1">
    <source>
        <dbReference type="SAM" id="Phobius"/>
    </source>
</evidence>
<sequence>MAHTASLDPALSPPRAASPHRLAWLDGLRAVAALLVVYAHLSRYLFRDVRAVTGEWLHAGTAGVMLFFLVSGYIIPASLERHGSLRSFWISRAFRLFPLYLVVAFAVCVLGENDLLPLDGYLSDHPWSAAMAHATMLPDLLGVPLVTAVFWTLSFEMAFYLIVSALFALRLHTANGVIAVILAVLAVLSAPLTPRHISATLGDLLTIGVAICLAAGLVGVMSMRRWAVLAGGVVLAGMASLLLIANQEPAHAWDGLLIVAVMFVGTTLYRADQGQTSWWRAGTVAAVVAVALLSNWFSELQSLGALSFRYQVRSVVTLLTFSGIFAVGMLTRKARTPRFLVLLGLISYSIYLVHYVLIQVLSPILTNLASRLSPVAQIPVLVAFLGVLIGISWVSYRIVEIPGQRLGRLVDRLVVDGGEIDMPPTGHVASRAWSRLGMRKATRSVGADR</sequence>
<dbReference type="EMBL" id="SHKY01000001">
    <property type="protein sequence ID" value="RZU50736.1"/>
    <property type="molecule type" value="Genomic_DNA"/>
</dbReference>
<feature type="transmembrane region" description="Helical" evidence="1">
    <location>
        <begin position="378"/>
        <end position="399"/>
    </location>
</feature>
<dbReference type="GO" id="GO:0016747">
    <property type="term" value="F:acyltransferase activity, transferring groups other than amino-acyl groups"/>
    <property type="evidence" value="ECO:0007669"/>
    <property type="project" value="InterPro"/>
</dbReference>
<feature type="transmembrane region" description="Helical" evidence="1">
    <location>
        <begin position="199"/>
        <end position="219"/>
    </location>
</feature>
<feature type="transmembrane region" description="Helical" evidence="1">
    <location>
        <begin position="278"/>
        <end position="298"/>
    </location>
</feature>
<dbReference type="InterPro" id="IPR002656">
    <property type="entry name" value="Acyl_transf_3_dom"/>
</dbReference>
<feature type="transmembrane region" description="Helical" evidence="1">
    <location>
        <begin position="339"/>
        <end position="358"/>
    </location>
</feature>
<feature type="transmembrane region" description="Helical" evidence="1">
    <location>
        <begin position="96"/>
        <end position="116"/>
    </location>
</feature>
<dbReference type="RefSeq" id="WP_165449453.1">
    <property type="nucleotide sequence ID" value="NZ_SHKY01000001.1"/>
</dbReference>
<keyword evidence="1" id="KW-0812">Transmembrane</keyword>
<name>A0A4V2G713_9ACTN</name>
<dbReference type="Pfam" id="PF01757">
    <property type="entry name" value="Acyl_transf_3"/>
    <property type="match status" value="1"/>
</dbReference>
<feature type="transmembrane region" description="Helical" evidence="1">
    <location>
        <begin position="226"/>
        <end position="245"/>
    </location>
</feature>
<comment type="caution">
    <text evidence="3">The sequence shown here is derived from an EMBL/GenBank/DDBJ whole genome shotgun (WGS) entry which is preliminary data.</text>
</comment>
<gene>
    <name evidence="3" type="ORF">EV385_2518</name>
</gene>
<evidence type="ECO:0000313" key="3">
    <source>
        <dbReference type="EMBL" id="RZU50736.1"/>
    </source>
</evidence>
<dbReference type="Proteomes" id="UP000292564">
    <property type="component" value="Unassembled WGS sequence"/>
</dbReference>
<dbReference type="PANTHER" id="PTHR23028">
    <property type="entry name" value="ACETYLTRANSFERASE"/>
    <property type="match status" value="1"/>
</dbReference>
<protein>
    <submittedName>
        <fullName evidence="3">Peptidoglycan/LPS O-acetylase OafA/YrhL</fullName>
    </submittedName>
</protein>
<feature type="transmembrane region" description="Helical" evidence="1">
    <location>
        <begin position="251"/>
        <end position="271"/>
    </location>
</feature>
<feature type="transmembrane region" description="Helical" evidence="1">
    <location>
        <begin position="148"/>
        <end position="169"/>
    </location>
</feature>
<proteinExistence type="predicted"/>
<evidence type="ECO:0000259" key="2">
    <source>
        <dbReference type="Pfam" id="PF01757"/>
    </source>
</evidence>
<keyword evidence="1" id="KW-1133">Transmembrane helix</keyword>
<evidence type="ECO:0000313" key="4">
    <source>
        <dbReference type="Proteomes" id="UP000292564"/>
    </source>
</evidence>